<sequence>MNAVIIAVLLMMGLSVLRVNVVIALMVSALIAGLVAGLGLSETIVTFNAGLGGGAEVALSYALLGAFAVALSHTGITDLLARGIIQRLGKEPDPQRLRRVSAGLLLVILLMAVCSQNLIPVHIAFIPILIPPLLHTMESLKMDRRKVACVITFGLVTTYMAVPLGFGLIFQEGLLLQNLLDSGFQPLIDEGKIDQLTVSDVANSMIIPAIGMFCGLMVALFFSYRKPRNYDVAKTVKMAPEHQELNPRRIIVALLAIIVALAVQLGTSSMSFGALTGFAILSIGGLNRDEISAQSAFTRGVHMMANIGFIMIAAKGFASVINETGQVPELVNSVQSIIGDNRALASLLMLCVGLVITMGIGSSFSTIPIITTIYVPLGLSFGFSIPAIIALVGTAAALGDAGSPASDSTLGPTSGLNADGQHDHIRDTVIPTFIHFNLPLIAFGWIASMVL</sequence>
<feature type="transmembrane region" description="Helical" evidence="6">
    <location>
        <begin position="269"/>
        <end position="288"/>
    </location>
</feature>
<feature type="transmembrane region" description="Helical" evidence="6">
    <location>
        <begin position="341"/>
        <end position="361"/>
    </location>
</feature>
<dbReference type="InterPro" id="IPR032813">
    <property type="entry name" value="Na_H_antiport_N"/>
</dbReference>
<evidence type="ECO:0000256" key="1">
    <source>
        <dbReference type="ARBA" id="ARBA00004651"/>
    </source>
</evidence>
<evidence type="ECO:0000259" key="7">
    <source>
        <dbReference type="Pfam" id="PF03553"/>
    </source>
</evidence>
<evidence type="ECO:0000256" key="6">
    <source>
        <dbReference type="SAM" id="Phobius"/>
    </source>
</evidence>
<keyword evidence="3 6" id="KW-0812">Transmembrane</keyword>
<dbReference type="EMBL" id="JAENIM010000044">
    <property type="protein sequence ID" value="MBK1792243.1"/>
    <property type="molecule type" value="Genomic_DNA"/>
</dbReference>
<comment type="subcellular location">
    <subcellularLocation>
        <location evidence="1">Cell membrane</location>
        <topology evidence="1">Multi-pass membrane protein</topology>
    </subcellularLocation>
</comment>
<dbReference type="GO" id="GO:0005886">
    <property type="term" value="C:plasma membrane"/>
    <property type="evidence" value="ECO:0007669"/>
    <property type="project" value="UniProtKB-SubCell"/>
</dbReference>
<comment type="caution">
    <text evidence="9">The sequence shown here is derived from an EMBL/GenBank/DDBJ whole genome shotgun (WGS) entry which is preliminary data.</text>
</comment>
<dbReference type="PANTHER" id="PTHR37821:SF1">
    <property type="entry name" value="AMINO ACID TRANSPORTER YUIF-RELATED"/>
    <property type="match status" value="1"/>
</dbReference>
<feature type="transmembrane region" description="Helical" evidence="6">
    <location>
        <begin position="245"/>
        <end position="263"/>
    </location>
</feature>
<dbReference type="PANTHER" id="PTHR37821">
    <property type="entry name" value="AMINO ACID TRANSPORTER YUIF-RELATED"/>
    <property type="match status" value="1"/>
</dbReference>
<feature type="transmembrane region" description="Helical" evidence="6">
    <location>
        <begin position="300"/>
        <end position="321"/>
    </location>
</feature>
<evidence type="ECO:0000256" key="3">
    <source>
        <dbReference type="ARBA" id="ARBA00022692"/>
    </source>
</evidence>
<dbReference type="InterPro" id="IPR052576">
    <property type="entry name" value="AA_Transporter-Related"/>
</dbReference>
<feature type="domain" description="Putative Na+/H+ antiporter N-terminal" evidence="8">
    <location>
        <begin position="2"/>
        <end position="87"/>
    </location>
</feature>
<keyword evidence="2" id="KW-1003">Cell membrane</keyword>
<proteinExistence type="predicted"/>
<evidence type="ECO:0000259" key="8">
    <source>
        <dbReference type="Pfam" id="PF13726"/>
    </source>
</evidence>
<evidence type="ECO:0000313" key="9">
    <source>
        <dbReference type="EMBL" id="MBK1792243.1"/>
    </source>
</evidence>
<dbReference type="InterPro" id="IPR018461">
    <property type="entry name" value="Na/H_Antiport_NhaC-like_C"/>
</dbReference>
<feature type="domain" description="Na+/H+ antiporter NhaC-like C-terminal" evidence="7">
    <location>
        <begin position="150"/>
        <end position="445"/>
    </location>
</feature>
<dbReference type="Proteomes" id="UP000624703">
    <property type="component" value="Unassembled WGS sequence"/>
</dbReference>
<feature type="transmembrane region" description="Helical" evidence="6">
    <location>
        <begin position="373"/>
        <end position="398"/>
    </location>
</feature>
<keyword evidence="5 6" id="KW-0472">Membrane</keyword>
<dbReference type="AlphaFoldDB" id="A0A8J7SPC1"/>
<evidence type="ECO:0000256" key="4">
    <source>
        <dbReference type="ARBA" id="ARBA00022989"/>
    </source>
</evidence>
<dbReference type="Pfam" id="PF13726">
    <property type="entry name" value="Na_H_antiport_2"/>
    <property type="match status" value="1"/>
</dbReference>
<keyword evidence="10" id="KW-1185">Reference proteome</keyword>
<gene>
    <name evidence="9" type="ORF">JIN82_13860</name>
</gene>
<organism evidence="9 10">
    <name type="scientific">Persicirhabdus sediminis</name>
    <dbReference type="NCBI Taxonomy" id="454144"/>
    <lineage>
        <taxon>Bacteria</taxon>
        <taxon>Pseudomonadati</taxon>
        <taxon>Verrucomicrobiota</taxon>
        <taxon>Verrucomicrobiia</taxon>
        <taxon>Verrucomicrobiales</taxon>
        <taxon>Verrucomicrobiaceae</taxon>
        <taxon>Persicirhabdus</taxon>
    </lineage>
</organism>
<feature type="transmembrane region" description="Helical" evidence="6">
    <location>
        <begin position="21"/>
        <end position="41"/>
    </location>
</feature>
<name>A0A8J7SPC1_9BACT</name>
<evidence type="ECO:0000313" key="10">
    <source>
        <dbReference type="Proteomes" id="UP000624703"/>
    </source>
</evidence>
<feature type="transmembrane region" description="Helical" evidence="6">
    <location>
        <begin position="147"/>
        <end position="170"/>
    </location>
</feature>
<protein>
    <submittedName>
        <fullName evidence="9">Na+/H+ antiporter family protein</fullName>
    </submittedName>
</protein>
<dbReference type="RefSeq" id="WP_200312256.1">
    <property type="nucleotide sequence ID" value="NZ_JAENIM010000044.1"/>
</dbReference>
<feature type="transmembrane region" description="Helical" evidence="6">
    <location>
        <begin position="205"/>
        <end position="224"/>
    </location>
</feature>
<reference evidence="9" key="1">
    <citation type="submission" date="2021-01" db="EMBL/GenBank/DDBJ databases">
        <title>Modified the classification status of verrucomicrobia.</title>
        <authorList>
            <person name="Feng X."/>
        </authorList>
    </citation>
    <scope>NUCLEOTIDE SEQUENCE</scope>
    <source>
        <strain evidence="9">_KCTC 22039</strain>
    </source>
</reference>
<feature type="transmembrane region" description="Helical" evidence="6">
    <location>
        <begin position="429"/>
        <end position="450"/>
    </location>
</feature>
<evidence type="ECO:0000256" key="2">
    <source>
        <dbReference type="ARBA" id="ARBA00022475"/>
    </source>
</evidence>
<dbReference type="Pfam" id="PF03553">
    <property type="entry name" value="Na_H_antiporter"/>
    <property type="match status" value="1"/>
</dbReference>
<keyword evidence="4 6" id="KW-1133">Transmembrane helix</keyword>
<accession>A0A8J7SPC1</accession>
<evidence type="ECO:0000256" key="5">
    <source>
        <dbReference type="ARBA" id="ARBA00023136"/>
    </source>
</evidence>